<keyword evidence="10" id="KW-1185">Reference proteome</keyword>
<dbReference type="OrthoDB" id="9813426at2"/>
<dbReference type="Proteomes" id="UP000050911">
    <property type="component" value="Unassembled WGS sequence"/>
</dbReference>
<keyword evidence="4 7" id="KW-0812">Transmembrane</keyword>
<evidence type="ECO:0000259" key="8">
    <source>
        <dbReference type="Pfam" id="PF09335"/>
    </source>
</evidence>
<comment type="caution">
    <text evidence="9">The sequence shown here is derived from an EMBL/GenBank/DDBJ whole genome shotgun (WGS) entry which is preliminary data.</text>
</comment>
<feature type="transmembrane region" description="Helical" evidence="7">
    <location>
        <begin position="12"/>
        <end position="31"/>
    </location>
</feature>
<evidence type="ECO:0000256" key="3">
    <source>
        <dbReference type="ARBA" id="ARBA00022475"/>
    </source>
</evidence>
<comment type="subcellular location">
    <subcellularLocation>
        <location evidence="1">Cell membrane</location>
        <topology evidence="1">Multi-pass membrane protein</topology>
    </subcellularLocation>
</comment>
<dbReference type="PANTHER" id="PTHR42709">
    <property type="entry name" value="ALKALINE PHOSPHATASE LIKE PROTEIN"/>
    <property type="match status" value="1"/>
</dbReference>
<organism evidence="9 10">
    <name type="scientific">Secundilactobacillus kimchicus JCM 15530</name>
    <dbReference type="NCBI Taxonomy" id="1302272"/>
    <lineage>
        <taxon>Bacteria</taxon>
        <taxon>Bacillati</taxon>
        <taxon>Bacillota</taxon>
        <taxon>Bacilli</taxon>
        <taxon>Lactobacillales</taxon>
        <taxon>Lactobacillaceae</taxon>
        <taxon>Secundilactobacillus</taxon>
    </lineage>
</organism>
<evidence type="ECO:0000313" key="10">
    <source>
        <dbReference type="Proteomes" id="UP000050911"/>
    </source>
</evidence>
<proteinExistence type="inferred from homology"/>
<evidence type="ECO:0000256" key="5">
    <source>
        <dbReference type="ARBA" id="ARBA00022989"/>
    </source>
</evidence>
<keyword evidence="6 7" id="KW-0472">Membrane</keyword>
<dbReference type="Pfam" id="PF09335">
    <property type="entry name" value="VTT_dom"/>
    <property type="match status" value="1"/>
</dbReference>
<sequence>MANATIMTLINTYGYLAVFALIAFENIFPPIPSEIILTFTGFLTIGSSMTVLGAIIAATLGSVLGAGLLYGVGRLIDTTRLERLLNTRFGRLTRIKPQHITKATDFFNRYGGQAVFFGRFVPIVRSLISVPAGMAHYSFSRFLGLSTLGTLLWNAVLISAGFLAGDHWQGILATIESVSDLVLISSLLMLSGFSFWLYRKKKIVK</sequence>
<feature type="domain" description="VTT" evidence="8">
    <location>
        <begin position="31"/>
        <end position="161"/>
    </location>
</feature>
<keyword evidence="5 7" id="KW-1133">Transmembrane helix</keyword>
<evidence type="ECO:0000256" key="2">
    <source>
        <dbReference type="ARBA" id="ARBA00010792"/>
    </source>
</evidence>
<evidence type="ECO:0000256" key="7">
    <source>
        <dbReference type="SAM" id="Phobius"/>
    </source>
</evidence>
<gene>
    <name evidence="9" type="ORF">FC96_GL002357</name>
</gene>
<feature type="transmembrane region" description="Helical" evidence="7">
    <location>
        <begin position="142"/>
        <end position="165"/>
    </location>
</feature>
<name>A0A0R1HW00_9LACO</name>
<evidence type="ECO:0000313" key="9">
    <source>
        <dbReference type="EMBL" id="KRK47634.1"/>
    </source>
</evidence>
<dbReference type="EMBL" id="AZCX01000007">
    <property type="protein sequence ID" value="KRK47634.1"/>
    <property type="molecule type" value="Genomic_DNA"/>
</dbReference>
<evidence type="ECO:0000256" key="1">
    <source>
        <dbReference type="ARBA" id="ARBA00004651"/>
    </source>
</evidence>
<feature type="transmembrane region" description="Helical" evidence="7">
    <location>
        <begin position="51"/>
        <end position="73"/>
    </location>
</feature>
<feature type="transmembrane region" description="Helical" evidence="7">
    <location>
        <begin position="177"/>
        <end position="198"/>
    </location>
</feature>
<reference evidence="9 10" key="1">
    <citation type="journal article" date="2015" name="Genome Announc.">
        <title>Expanding the biotechnology potential of lactobacilli through comparative genomics of 213 strains and associated genera.</title>
        <authorList>
            <person name="Sun Z."/>
            <person name="Harris H.M."/>
            <person name="McCann A."/>
            <person name="Guo C."/>
            <person name="Argimon S."/>
            <person name="Zhang W."/>
            <person name="Yang X."/>
            <person name="Jeffery I.B."/>
            <person name="Cooney J.C."/>
            <person name="Kagawa T.F."/>
            <person name="Liu W."/>
            <person name="Song Y."/>
            <person name="Salvetti E."/>
            <person name="Wrobel A."/>
            <person name="Rasinkangas P."/>
            <person name="Parkhill J."/>
            <person name="Rea M.C."/>
            <person name="O'Sullivan O."/>
            <person name="Ritari J."/>
            <person name="Douillard F.P."/>
            <person name="Paul Ross R."/>
            <person name="Yang R."/>
            <person name="Briner A.E."/>
            <person name="Felis G.E."/>
            <person name="de Vos W.M."/>
            <person name="Barrangou R."/>
            <person name="Klaenhammer T.R."/>
            <person name="Caufield P.W."/>
            <person name="Cui Y."/>
            <person name="Zhang H."/>
            <person name="O'Toole P.W."/>
        </authorList>
    </citation>
    <scope>NUCLEOTIDE SEQUENCE [LARGE SCALE GENOMIC DNA]</scope>
    <source>
        <strain evidence="9 10">JCM 15530</strain>
    </source>
</reference>
<evidence type="ECO:0000256" key="4">
    <source>
        <dbReference type="ARBA" id="ARBA00022692"/>
    </source>
</evidence>
<keyword evidence="3" id="KW-1003">Cell membrane</keyword>
<dbReference type="InterPro" id="IPR032816">
    <property type="entry name" value="VTT_dom"/>
</dbReference>
<dbReference type="InterPro" id="IPR051311">
    <property type="entry name" value="DedA_domain"/>
</dbReference>
<protein>
    <submittedName>
        <fullName evidence="9">Alkaline phosphatase</fullName>
    </submittedName>
</protein>
<dbReference type="GO" id="GO:0005886">
    <property type="term" value="C:plasma membrane"/>
    <property type="evidence" value="ECO:0007669"/>
    <property type="project" value="UniProtKB-SubCell"/>
</dbReference>
<dbReference type="AlphaFoldDB" id="A0A0R1HW00"/>
<evidence type="ECO:0000256" key="6">
    <source>
        <dbReference type="ARBA" id="ARBA00023136"/>
    </source>
</evidence>
<accession>A0A0R1HW00</accession>
<comment type="similarity">
    <text evidence="2">Belongs to the DedA family.</text>
</comment>
<dbReference type="PATRIC" id="fig|1302272.5.peg.2408"/>
<dbReference type="PANTHER" id="PTHR42709:SF6">
    <property type="entry name" value="UNDECAPRENYL PHOSPHATE TRANSPORTER A"/>
    <property type="match status" value="1"/>
</dbReference>
<dbReference type="RefSeq" id="WP_056942792.1">
    <property type="nucleotide sequence ID" value="NZ_AZCX01000007.1"/>
</dbReference>